<gene>
    <name evidence="1" type="ORF">METZ01_LOCUS253834</name>
</gene>
<evidence type="ECO:0000313" key="1">
    <source>
        <dbReference type="EMBL" id="SVC00980.1"/>
    </source>
</evidence>
<protein>
    <submittedName>
        <fullName evidence="1">Uncharacterized protein</fullName>
    </submittedName>
</protein>
<name>A0A382IMU6_9ZZZZ</name>
<proteinExistence type="predicted"/>
<sequence length="86" mass="9544">MRKVKVTVTLQVTDDLPVADIERIVLRGLWPAANYERDDPGVLYVQGDVLVDGSLVPDPGAEQRHAELAEMKRINHSSGGRFDKDC</sequence>
<dbReference type="EMBL" id="UINC01068385">
    <property type="protein sequence ID" value="SVC00980.1"/>
    <property type="molecule type" value="Genomic_DNA"/>
</dbReference>
<accession>A0A382IMU6</accession>
<organism evidence="1">
    <name type="scientific">marine metagenome</name>
    <dbReference type="NCBI Taxonomy" id="408172"/>
    <lineage>
        <taxon>unclassified sequences</taxon>
        <taxon>metagenomes</taxon>
        <taxon>ecological metagenomes</taxon>
    </lineage>
</organism>
<reference evidence="1" key="1">
    <citation type="submission" date="2018-05" db="EMBL/GenBank/DDBJ databases">
        <authorList>
            <person name="Lanie J.A."/>
            <person name="Ng W.-L."/>
            <person name="Kazmierczak K.M."/>
            <person name="Andrzejewski T.M."/>
            <person name="Davidsen T.M."/>
            <person name="Wayne K.J."/>
            <person name="Tettelin H."/>
            <person name="Glass J.I."/>
            <person name="Rusch D."/>
            <person name="Podicherti R."/>
            <person name="Tsui H.-C.T."/>
            <person name="Winkler M.E."/>
        </authorList>
    </citation>
    <scope>NUCLEOTIDE SEQUENCE</scope>
</reference>
<dbReference type="AlphaFoldDB" id="A0A382IMU6"/>